<dbReference type="Pfam" id="PF21022">
    <property type="entry name" value="Rap-GAP_dimer"/>
    <property type="match status" value="1"/>
</dbReference>
<dbReference type="InterPro" id="IPR035974">
    <property type="entry name" value="Rap/Ran-GAP_sf"/>
</dbReference>
<evidence type="ECO:0000313" key="4">
    <source>
        <dbReference type="Ensembl" id="ENSAOCP00000075584.1"/>
    </source>
</evidence>
<sequence length="565" mass="63177">MINTQTGSMEGHKRSDWSSIRKRSFTFGAYGGDDRFTCGDETRAEPAGNNILNILESPSRDSQPVPPSSSRDTELFEIIEKLQGSRIDEQRCEFPPPLKSQLLTIAGELPLILLSKSGGYWTDPPVERLVDVSPTSSHHGLDPGCYDIMERDGEARNYQDFFRSRYHHSFTTVDPALGPLVLSVCLEEEENKLRVILRMKECSLHGVFSLSLFPNIPSAVELAKMLCDRVTVSKFDVVGYLKAPELITTFDEHRVSPNFKFGVLYQKDGQLTEEEILSNNQESEEFKEFLSVLGETIQLQGFTRFRGGLDVSHGQTGTEAIFTSFHGREVMFHVATKLPFTEGDPQQRKRHIGNDIVALVYQEGGTPFLSDVIKSHFLHCFLVVRRIQRAEEVSVTAREDVPPFGPVLPDPPIFTDLREFLLTKLINAEISCYKAEQFSRLELRTRSSLLESLQSELFSRSQVMMGDPSLAPLPSEGVRGASEGSGGFIENFKRAIRVRSHSFETLGVQRKIVGNASQRLKKCLQHLLTSCSPTSSHFHLCASLSGLCIHCGSPGQVHTKHLDSI</sequence>
<keyword evidence="5" id="KW-1185">Reference proteome</keyword>
<name>A0AAQ6AEA0_AMPOC</name>
<dbReference type="GO" id="GO:0005096">
    <property type="term" value="F:GTPase activator activity"/>
    <property type="evidence" value="ECO:0007669"/>
    <property type="project" value="UniProtKB-KW"/>
</dbReference>
<protein>
    <recommendedName>
        <fullName evidence="3">Rap-GAP domain-containing protein</fullName>
    </recommendedName>
</protein>
<dbReference type="Proteomes" id="UP001501940">
    <property type="component" value="Chromosome 9"/>
</dbReference>
<keyword evidence="1" id="KW-0343">GTPase activation</keyword>
<proteinExistence type="predicted"/>
<organism evidence="4 5">
    <name type="scientific">Amphiprion ocellaris</name>
    <name type="common">Clown anemonefish</name>
    <dbReference type="NCBI Taxonomy" id="80972"/>
    <lineage>
        <taxon>Eukaryota</taxon>
        <taxon>Metazoa</taxon>
        <taxon>Chordata</taxon>
        <taxon>Craniata</taxon>
        <taxon>Vertebrata</taxon>
        <taxon>Euteleostomi</taxon>
        <taxon>Actinopterygii</taxon>
        <taxon>Neopterygii</taxon>
        <taxon>Teleostei</taxon>
        <taxon>Neoteleostei</taxon>
        <taxon>Acanthomorphata</taxon>
        <taxon>Ovalentaria</taxon>
        <taxon>Pomacentridae</taxon>
        <taxon>Amphiprion</taxon>
    </lineage>
</organism>
<dbReference type="PANTHER" id="PTHR15711">
    <property type="entry name" value="RAP GTPASE-ACTIVATING PROTEIN"/>
    <property type="match status" value="1"/>
</dbReference>
<reference evidence="4 5" key="1">
    <citation type="submission" date="2022-01" db="EMBL/GenBank/DDBJ databases">
        <title>A chromosome-scale genome assembly of the false clownfish, Amphiprion ocellaris.</title>
        <authorList>
            <person name="Ryu T."/>
        </authorList>
    </citation>
    <scope>NUCLEOTIDE SEQUENCE [LARGE SCALE GENOMIC DNA]</scope>
</reference>
<dbReference type="Ensembl" id="ENSAOCT00000068851.1">
    <property type="protein sequence ID" value="ENSAOCP00000075584.1"/>
    <property type="gene ID" value="ENSAOCG00000031931.1"/>
</dbReference>
<dbReference type="PROSITE" id="PS50877">
    <property type="entry name" value="GOLOCO"/>
    <property type="match status" value="1"/>
</dbReference>
<dbReference type="PANTHER" id="PTHR15711:SF1">
    <property type="entry name" value="RAP1 GTPASE-ACTIVATING PROTEIN 1-LIKE"/>
    <property type="match status" value="1"/>
</dbReference>
<dbReference type="Pfam" id="PF02188">
    <property type="entry name" value="GoLoco"/>
    <property type="match status" value="1"/>
</dbReference>
<accession>A0AAQ6AEA0</accession>
<feature type="region of interest" description="Disordered" evidence="2">
    <location>
        <begin position="54"/>
        <end position="73"/>
    </location>
</feature>
<dbReference type="InterPro" id="IPR050989">
    <property type="entry name" value="Rap1_Ran_GAP"/>
</dbReference>
<evidence type="ECO:0000259" key="3">
    <source>
        <dbReference type="PROSITE" id="PS50085"/>
    </source>
</evidence>
<feature type="domain" description="Rap-GAP" evidence="3">
    <location>
        <begin position="247"/>
        <end position="453"/>
    </location>
</feature>
<evidence type="ECO:0000256" key="2">
    <source>
        <dbReference type="SAM" id="MobiDB-lite"/>
    </source>
</evidence>
<evidence type="ECO:0000313" key="5">
    <source>
        <dbReference type="Proteomes" id="UP001501940"/>
    </source>
</evidence>
<dbReference type="SUPFAM" id="SSF111347">
    <property type="entry name" value="Rap/Ran-GAP"/>
    <property type="match status" value="1"/>
</dbReference>
<reference evidence="4" key="3">
    <citation type="submission" date="2025-09" db="UniProtKB">
        <authorList>
            <consortium name="Ensembl"/>
        </authorList>
    </citation>
    <scope>IDENTIFICATION</scope>
</reference>
<dbReference type="GO" id="GO:0051056">
    <property type="term" value="P:regulation of small GTPase mediated signal transduction"/>
    <property type="evidence" value="ECO:0007669"/>
    <property type="project" value="InterPro"/>
</dbReference>
<dbReference type="Gene3D" id="3.40.50.11210">
    <property type="entry name" value="Rap/Ran-GAP"/>
    <property type="match status" value="1"/>
</dbReference>
<dbReference type="GeneTree" id="ENSGT00940000166290"/>
<dbReference type="SMART" id="SM00390">
    <property type="entry name" value="GoLoco"/>
    <property type="match status" value="1"/>
</dbReference>
<reference evidence="4" key="2">
    <citation type="submission" date="2025-08" db="UniProtKB">
        <authorList>
            <consortium name="Ensembl"/>
        </authorList>
    </citation>
    <scope>IDENTIFICATION</scope>
</reference>
<dbReference type="PROSITE" id="PS50085">
    <property type="entry name" value="RAPGAP"/>
    <property type="match status" value="1"/>
</dbReference>
<dbReference type="AlphaFoldDB" id="A0AAQ6AEA0"/>
<dbReference type="Pfam" id="PF02145">
    <property type="entry name" value="Rap_GAP"/>
    <property type="match status" value="1"/>
</dbReference>
<dbReference type="InterPro" id="IPR000331">
    <property type="entry name" value="Rap/Ran_GAP_dom"/>
</dbReference>
<dbReference type="InterPro" id="IPR003109">
    <property type="entry name" value="GoLoco_motif"/>
</dbReference>
<dbReference type="Gene3D" id="6.10.140.210">
    <property type="match status" value="1"/>
</dbReference>
<evidence type="ECO:0000256" key="1">
    <source>
        <dbReference type="ARBA" id="ARBA00022468"/>
    </source>
</evidence>
<dbReference type="GO" id="GO:0005737">
    <property type="term" value="C:cytoplasm"/>
    <property type="evidence" value="ECO:0007669"/>
    <property type="project" value="TreeGrafter"/>
</dbReference>